<dbReference type="Proteomes" id="UP000249633">
    <property type="component" value="Unassembled WGS sequence"/>
</dbReference>
<organism evidence="2 3">
    <name type="scientific">Roseateles depolymerans</name>
    <dbReference type="NCBI Taxonomy" id="76731"/>
    <lineage>
        <taxon>Bacteria</taxon>
        <taxon>Pseudomonadati</taxon>
        <taxon>Pseudomonadota</taxon>
        <taxon>Betaproteobacteria</taxon>
        <taxon>Burkholderiales</taxon>
        <taxon>Sphaerotilaceae</taxon>
        <taxon>Roseateles</taxon>
    </lineage>
</organism>
<dbReference type="InterPro" id="IPR000847">
    <property type="entry name" value="LysR_HTH_N"/>
</dbReference>
<dbReference type="InterPro" id="IPR051815">
    <property type="entry name" value="Molybdate_resp_trans_reg"/>
</dbReference>
<dbReference type="Pfam" id="PF00126">
    <property type="entry name" value="HTH_1"/>
    <property type="match status" value="1"/>
</dbReference>
<feature type="domain" description="HTH lysR-type" evidence="1">
    <location>
        <begin position="35"/>
        <end position="96"/>
    </location>
</feature>
<reference evidence="2 3" key="1">
    <citation type="submission" date="2017-08" db="EMBL/GenBank/DDBJ databases">
        <title>Infants hospitalized years apart are colonized by the same room-sourced microbial strains.</title>
        <authorList>
            <person name="Brooks B."/>
            <person name="Olm M.R."/>
            <person name="Firek B.A."/>
            <person name="Baker R."/>
            <person name="Thomas B.C."/>
            <person name="Morowitz M.J."/>
            <person name="Banfield J.F."/>
        </authorList>
    </citation>
    <scope>NUCLEOTIDE SEQUENCE [LARGE SCALE GENOMIC DNA]</scope>
    <source>
        <strain evidence="2">S2_012_000_R2_81</strain>
    </source>
</reference>
<sequence>MPRTQSPSTDAPPPQAQLRLRVNVGDASAIGPGKVELLEAIDRHRSISAAAKALGMSYRRAWLLIDEMNRLLKQPAITAAAGGSNGGGAELTDTGRQLVQLYRDIEARAFEQCRDGLARLLDLVAR</sequence>
<evidence type="ECO:0000313" key="2">
    <source>
        <dbReference type="EMBL" id="PZP34468.1"/>
    </source>
</evidence>
<protein>
    <submittedName>
        <fullName evidence="2">ModE family transcriptional regulator</fullName>
    </submittedName>
</protein>
<dbReference type="Gene3D" id="1.10.10.10">
    <property type="entry name" value="Winged helix-like DNA-binding domain superfamily/Winged helix DNA-binding domain"/>
    <property type="match status" value="1"/>
</dbReference>
<accession>A0A2W5DUX2</accession>
<evidence type="ECO:0000259" key="1">
    <source>
        <dbReference type="Pfam" id="PF00126"/>
    </source>
</evidence>
<comment type="caution">
    <text evidence="2">The sequence shown here is derived from an EMBL/GenBank/DDBJ whole genome shotgun (WGS) entry which is preliminary data.</text>
</comment>
<evidence type="ECO:0000313" key="3">
    <source>
        <dbReference type="Proteomes" id="UP000249633"/>
    </source>
</evidence>
<dbReference type="PANTHER" id="PTHR30432">
    <property type="entry name" value="TRANSCRIPTIONAL REGULATOR MODE"/>
    <property type="match status" value="1"/>
</dbReference>
<dbReference type="InterPro" id="IPR036390">
    <property type="entry name" value="WH_DNA-bd_sf"/>
</dbReference>
<dbReference type="GO" id="GO:0003700">
    <property type="term" value="F:DNA-binding transcription factor activity"/>
    <property type="evidence" value="ECO:0007669"/>
    <property type="project" value="InterPro"/>
</dbReference>
<dbReference type="PANTHER" id="PTHR30432:SF1">
    <property type="entry name" value="DNA-BINDING TRANSCRIPTIONAL DUAL REGULATOR MODE"/>
    <property type="match status" value="1"/>
</dbReference>
<dbReference type="InterPro" id="IPR036388">
    <property type="entry name" value="WH-like_DNA-bd_sf"/>
</dbReference>
<gene>
    <name evidence="2" type="ORF">DI603_05800</name>
</gene>
<name>A0A2W5DUX2_9BURK</name>
<dbReference type="SUPFAM" id="SSF46785">
    <property type="entry name" value="Winged helix' DNA-binding domain"/>
    <property type="match status" value="1"/>
</dbReference>
<dbReference type="EMBL" id="QFOD01000004">
    <property type="protein sequence ID" value="PZP34468.1"/>
    <property type="molecule type" value="Genomic_DNA"/>
</dbReference>
<proteinExistence type="predicted"/>
<dbReference type="AlphaFoldDB" id="A0A2W5DUX2"/>